<accession>A0AAV7UBR3</accession>
<dbReference type="Proteomes" id="UP001066276">
    <property type="component" value="Chromosome 3_1"/>
</dbReference>
<name>A0AAV7UBR3_PLEWA</name>
<reference evidence="2" key="1">
    <citation type="journal article" date="2022" name="bioRxiv">
        <title>Sequencing and chromosome-scale assembly of the giantPleurodeles waltlgenome.</title>
        <authorList>
            <person name="Brown T."/>
            <person name="Elewa A."/>
            <person name="Iarovenko S."/>
            <person name="Subramanian E."/>
            <person name="Araus A.J."/>
            <person name="Petzold A."/>
            <person name="Susuki M."/>
            <person name="Suzuki K.-i.T."/>
            <person name="Hayashi T."/>
            <person name="Toyoda A."/>
            <person name="Oliveira C."/>
            <person name="Osipova E."/>
            <person name="Leigh N.D."/>
            <person name="Simon A."/>
            <person name="Yun M.H."/>
        </authorList>
    </citation>
    <scope>NUCLEOTIDE SEQUENCE</scope>
    <source>
        <strain evidence="2">20211129_DDA</strain>
        <tissue evidence="2">Liver</tissue>
    </source>
</reference>
<dbReference type="EMBL" id="JANPWB010000005">
    <property type="protein sequence ID" value="KAJ1186076.1"/>
    <property type="molecule type" value="Genomic_DNA"/>
</dbReference>
<proteinExistence type="predicted"/>
<organism evidence="2 3">
    <name type="scientific">Pleurodeles waltl</name>
    <name type="common">Iberian ribbed newt</name>
    <dbReference type="NCBI Taxonomy" id="8319"/>
    <lineage>
        <taxon>Eukaryota</taxon>
        <taxon>Metazoa</taxon>
        <taxon>Chordata</taxon>
        <taxon>Craniata</taxon>
        <taxon>Vertebrata</taxon>
        <taxon>Euteleostomi</taxon>
        <taxon>Amphibia</taxon>
        <taxon>Batrachia</taxon>
        <taxon>Caudata</taxon>
        <taxon>Salamandroidea</taxon>
        <taxon>Salamandridae</taxon>
        <taxon>Pleurodelinae</taxon>
        <taxon>Pleurodeles</taxon>
    </lineage>
</organism>
<evidence type="ECO:0000313" key="2">
    <source>
        <dbReference type="EMBL" id="KAJ1186076.1"/>
    </source>
</evidence>
<protein>
    <submittedName>
        <fullName evidence="2">Uncharacterized protein</fullName>
    </submittedName>
</protein>
<gene>
    <name evidence="2" type="ORF">NDU88_002861</name>
</gene>
<sequence>MDVGGAWAKSKAGGRSRPQGCVSLPVCFVPSPAVLQTRPWARRWPLPVRPLLDSSHHTLLLTSVFGATRFQSSRRGEGEAPQLPGHSPICCSGSRSSTQPGSHVSPDRAPRLTHHLRSPSPVSDLAPPAQCSMSGHQTPRDHAAVTQPEVAHALLTGSTSHGYQQPLNTFAPLL</sequence>
<keyword evidence="3" id="KW-1185">Reference proteome</keyword>
<feature type="region of interest" description="Disordered" evidence="1">
    <location>
        <begin position="72"/>
        <end position="140"/>
    </location>
</feature>
<feature type="compositionally biased region" description="Polar residues" evidence="1">
    <location>
        <begin position="93"/>
        <end position="102"/>
    </location>
</feature>
<dbReference type="AlphaFoldDB" id="A0AAV7UBR3"/>
<evidence type="ECO:0000256" key="1">
    <source>
        <dbReference type="SAM" id="MobiDB-lite"/>
    </source>
</evidence>
<comment type="caution">
    <text evidence="2">The sequence shown here is derived from an EMBL/GenBank/DDBJ whole genome shotgun (WGS) entry which is preliminary data.</text>
</comment>
<evidence type="ECO:0000313" key="3">
    <source>
        <dbReference type="Proteomes" id="UP001066276"/>
    </source>
</evidence>